<dbReference type="EMBL" id="CAKOGL010000028">
    <property type="protein sequence ID" value="CAH2105782.1"/>
    <property type="molecule type" value="Genomic_DNA"/>
</dbReference>
<dbReference type="AlphaFoldDB" id="A0AAU9V214"/>
<comment type="caution">
    <text evidence="1">The sequence shown here is derived from an EMBL/GenBank/DDBJ whole genome shotgun (WGS) entry which is preliminary data.</text>
</comment>
<keyword evidence="2" id="KW-1185">Reference proteome</keyword>
<evidence type="ECO:0000313" key="2">
    <source>
        <dbReference type="Proteomes" id="UP001153954"/>
    </source>
</evidence>
<accession>A0AAU9V214</accession>
<dbReference type="Proteomes" id="UP001153954">
    <property type="component" value="Unassembled WGS sequence"/>
</dbReference>
<proteinExistence type="predicted"/>
<gene>
    <name evidence="1" type="ORF">EEDITHA_LOCUS19994</name>
</gene>
<evidence type="ECO:0000313" key="1">
    <source>
        <dbReference type="EMBL" id="CAH2105782.1"/>
    </source>
</evidence>
<reference evidence="1" key="1">
    <citation type="submission" date="2022-03" db="EMBL/GenBank/DDBJ databases">
        <authorList>
            <person name="Tunstrom K."/>
        </authorList>
    </citation>
    <scope>NUCLEOTIDE SEQUENCE</scope>
</reference>
<protein>
    <submittedName>
        <fullName evidence="1">Uncharacterized protein</fullName>
    </submittedName>
</protein>
<organism evidence="1 2">
    <name type="scientific">Euphydryas editha</name>
    <name type="common">Edith's checkerspot</name>
    <dbReference type="NCBI Taxonomy" id="104508"/>
    <lineage>
        <taxon>Eukaryota</taxon>
        <taxon>Metazoa</taxon>
        <taxon>Ecdysozoa</taxon>
        <taxon>Arthropoda</taxon>
        <taxon>Hexapoda</taxon>
        <taxon>Insecta</taxon>
        <taxon>Pterygota</taxon>
        <taxon>Neoptera</taxon>
        <taxon>Endopterygota</taxon>
        <taxon>Lepidoptera</taxon>
        <taxon>Glossata</taxon>
        <taxon>Ditrysia</taxon>
        <taxon>Papilionoidea</taxon>
        <taxon>Nymphalidae</taxon>
        <taxon>Nymphalinae</taxon>
        <taxon>Euphydryas</taxon>
    </lineage>
</organism>
<name>A0AAU9V214_EUPED</name>
<sequence>MGAQFSEDVGTQEFSENLLRIGEGTYPIDENCGQVVLANELCNVVETPEQLINEVYPKIVNNYTNPG</sequence>